<proteinExistence type="predicted"/>
<protein>
    <submittedName>
        <fullName evidence="1">Uncharacterized protein</fullName>
    </submittedName>
</protein>
<comment type="caution">
    <text evidence="1">The sequence shown here is derived from an EMBL/GenBank/DDBJ whole genome shotgun (WGS) entry which is preliminary data.</text>
</comment>
<keyword evidence="2" id="KW-1185">Reference proteome</keyword>
<organism evidence="1 2">
    <name type="scientific">Roseicyclus persicicus</name>
    <dbReference type="NCBI Taxonomy" id="2650661"/>
    <lineage>
        <taxon>Bacteria</taxon>
        <taxon>Pseudomonadati</taxon>
        <taxon>Pseudomonadota</taxon>
        <taxon>Alphaproteobacteria</taxon>
        <taxon>Rhodobacterales</taxon>
        <taxon>Roseobacteraceae</taxon>
        <taxon>Roseicyclus</taxon>
    </lineage>
</organism>
<sequence length="94" mass="9491">MRRGLILPLAGLVTAAGAFGLWQGLRAVPPTETEIILAAAARYVAETGGAATDCAGRPAAVEGVRLVVTCGADWALAVDLWGRPVALPGAGPRT</sequence>
<dbReference type="AlphaFoldDB" id="A0A7X6JYP1"/>
<reference evidence="1 2" key="1">
    <citation type="submission" date="2020-04" db="EMBL/GenBank/DDBJ databases">
        <authorList>
            <person name="Yoon J."/>
        </authorList>
    </citation>
    <scope>NUCLEOTIDE SEQUENCE [LARGE SCALE GENOMIC DNA]</scope>
    <source>
        <strain evidence="1 2">KMU-115</strain>
    </source>
</reference>
<gene>
    <name evidence="1" type="ORF">HCU73_06920</name>
</gene>
<dbReference type="Proteomes" id="UP000526408">
    <property type="component" value="Unassembled WGS sequence"/>
</dbReference>
<evidence type="ECO:0000313" key="1">
    <source>
        <dbReference type="EMBL" id="NKX44320.1"/>
    </source>
</evidence>
<dbReference type="RefSeq" id="WP_168622700.1">
    <property type="nucleotide sequence ID" value="NZ_JAAZQQ010000002.1"/>
</dbReference>
<name>A0A7X6JYP1_9RHOB</name>
<evidence type="ECO:0000313" key="2">
    <source>
        <dbReference type="Proteomes" id="UP000526408"/>
    </source>
</evidence>
<accession>A0A7X6JYP1</accession>
<dbReference type="EMBL" id="JAAZQQ010000002">
    <property type="protein sequence ID" value="NKX44320.1"/>
    <property type="molecule type" value="Genomic_DNA"/>
</dbReference>